<comment type="caution">
    <text evidence="2">The sequence shown here is derived from an EMBL/GenBank/DDBJ whole genome shotgun (WGS) entry which is preliminary data.</text>
</comment>
<reference evidence="2" key="1">
    <citation type="journal article" date="2022" name="bioRxiv">
        <title>Sequencing and chromosome-scale assembly of the giantPleurodeles waltlgenome.</title>
        <authorList>
            <person name="Brown T."/>
            <person name="Elewa A."/>
            <person name="Iarovenko S."/>
            <person name="Subramanian E."/>
            <person name="Araus A.J."/>
            <person name="Petzold A."/>
            <person name="Susuki M."/>
            <person name="Suzuki K.-i.T."/>
            <person name="Hayashi T."/>
            <person name="Toyoda A."/>
            <person name="Oliveira C."/>
            <person name="Osipova E."/>
            <person name="Leigh N.D."/>
            <person name="Simon A."/>
            <person name="Yun M.H."/>
        </authorList>
    </citation>
    <scope>NUCLEOTIDE SEQUENCE</scope>
    <source>
        <strain evidence="2">20211129_DDA</strain>
        <tissue evidence="2">Liver</tissue>
    </source>
</reference>
<sequence>MYSLPRRKSPLMLRRRKLLIGLLVERQSRTGPLRPHTSSAVRAGGTSLQRECFTSLPGWQQAAAPQSSWGPAGEAPRVAQGEPSEFGPSAPLSQDGCRAPAGSMSRRAHTARGEHIMRLEQSAPHSDPGDTLGGSPRVVGQAAARREGGGSLESG</sequence>
<keyword evidence="3" id="KW-1185">Reference proteome</keyword>
<feature type="region of interest" description="Disordered" evidence="1">
    <location>
        <begin position="52"/>
        <end position="155"/>
    </location>
</feature>
<dbReference type="EMBL" id="JANPWB010000016">
    <property type="protein sequence ID" value="KAJ1082421.1"/>
    <property type="molecule type" value="Genomic_DNA"/>
</dbReference>
<dbReference type="AlphaFoldDB" id="A0AAV7KSL6"/>
<gene>
    <name evidence="2" type="ORF">NDU88_002589</name>
</gene>
<evidence type="ECO:0000313" key="3">
    <source>
        <dbReference type="Proteomes" id="UP001066276"/>
    </source>
</evidence>
<protein>
    <submittedName>
        <fullName evidence="2">Uncharacterized protein</fullName>
    </submittedName>
</protein>
<organism evidence="2 3">
    <name type="scientific">Pleurodeles waltl</name>
    <name type="common">Iberian ribbed newt</name>
    <dbReference type="NCBI Taxonomy" id="8319"/>
    <lineage>
        <taxon>Eukaryota</taxon>
        <taxon>Metazoa</taxon>
        <taxon>Chordata</taxon>
        <taxon>Craniata</taxon>
        <taxon>Vertebrata</taxon>
        <taxon>Euteleostomi</taxon>
        <taxon>Amphibia</taxon>
        <taxon>Batrachia</taxon>
        <taxon>Caudata</taxon>
        <taxon>Salamandroidea</taxon>
        <taxon>Salamandridae</taxon>
        <taxon>Pleurodelinae</taxon>
        <taxon>Pleurodeles</taxon>
    </lineage>
</organism>
<evidence type="ECO:0000256" key="1">
    <source>
        <dbReference type="SAM" id="MobiDB-lite"/>
    </source>
</evidence>
<dbReference type="Proteomes" id="UP001066276">
    <property type="component" value="Chromosome 12"/>
</dbReference>
<name>A0AAV7KSL6_PLEWA</name>
<proteinExistence type="predicted"/>
<evidence type="ECO:0000313" key="2">
    <source>
        <dbReference type="EMBL" id="KAJ1082421.1"/>
    </source>
</evidence>
<accession>A0AAV7KSL6</accession>